<dbReference type="InterPro" id="IPR035906">
    <property type="entry name" value="MetI-like_sf"/>
</dbReference>
<evidence type="ECO:0000256" key="7">
    <source>
        <dbReference type="RuleBase" id="RU363032"/>
    </source>
</evidence>
<feature type="transmembrane region" description="Helical" evidence="7">
    <location>
        <begin position="161"/>
        <end position="182"/>
    </location>
</feature>
<evidence type="ECO:0000256" key="3">
    <source>
        <dbReference type="ARBA" id="ARBA00022475"/>
    </source>
</evidence>
<evidence type="ECO:0000256" key="4">
    <source>
        <dbReference type="ARBA" id="ARBA00022692"/>
    </source>
</evidence>
<evidence type="ECO:0000256" key="5">
    <source>
        <dbReference type="ARBA" id="ARBA00022989"/>
    </source>
</evidence>
<keyword evidence="6 7" id="KW-0472">Membrane</keyword>
<keyword evidence="4 7" id="KW-0812">Transmembrane</keyword>
<comment type="similarity">
    <text evidence="7">Belongs to the binding-protein-dependent transport system permease family.</text>
</comment>
<feature type="transmembrane region" description="Helical" evidence="7">
    <location>
        <begin position="130"/>
        <end position="155"/>
    </location>
</feature>
<feature type="transmembrane region" description="Helical" evidence="7">
    <location>
        <begin position="262"/>
        <end position="280"/>
    </location>
</feature>
<evidence type="ECO:0000256" key="1">
    <source>
        <dbReference type="ARBA" id="ARBA00004651"/>
    </source>
</evidence>
<dbReference type="Proteomes" id="UP001589627">
    <property type="component" value="Unassembled WGS sequence"/>
</dbReference>
<protein>
    <submittedName>
        <fullName evidence="9">ABC transporter permease</fullName>
    </submittedName>
</protein>
<dbReference type="CDD" id="cd06261">
    <property type="entry name" value="TM_PBP2"/>
    <property type="match status" value="1"/>
</dbReference>
<evidence type="ECO:0000259" key="8">
    <source>
        <dbReference type="PROSITE" id="PS50928"/>
    </source>
</evidence>
<dbReference type="Pfam" id="PF00528">
    <property type="entry name" value="BPD_transp_1"/>
    <property type="match status" value="1"/>
</dbReference>
<keyword evidence="5 7" id="KW-1133">Transmembrane helix</keyword>
<feature type="transmembrane region" description="Helical" evidence="7">
    <location>
        <begin position="104"/>
        <end position="123"/>
    </location>
</feature>
<dbReference type="InterPro" id="IPR000515">
    <property type="entry name" value="MetI-like"/>
</dbReference>
<gene>
    <name evidence="9" type="ORF">ACFFNX_37105</name>
</gene>
<feature type="domain" description="ABC transmembrane type-1" evidence="8">
    <location>
        <begin position="97"/>
        <end position="280"/>
    </location>
</feature>
<organism evidence="9 10">
    <name type="scientific">Actinoallomurus acaciae</name>
    <dbReference type="NCBI Taxonomy" id="502577"/>
    <lineage>
        <taxon>Bacteria</taxon>
        <taxon>Bacillati</taxon>
        <taxon>Actinomycetota</taxon>
        <taxon>Actinomycetes</taxon>
        <taxon>Streptosporangiales</taxon>
        <taxon>Thermomonosporaceae</taxon>
        <taxon>Actinoallomurus</taxon>
    </lineage>
</organism>
<name>A0ABV5YTD1_9ACTN</name>
<comment type="caution">
    <text evidence="9">The sequence shown here is derived from an EMBL/GenBank/DDBJ whole genome shotgun (WGS) entry which is preliminary data.</text>
</comment>
<keyword evidence="3" id="KW-1003">Cell membrane</keyword>
<dbReference type="EMBL" id="JBHLZP010000424">
    <property type="protein sequence ID" value="MFB9837796.1"/>
    <property type="molecule type" value="Genomic_DNA"/>
</dbReference>
<feature type="transmembrane region" description="Helical" evidence="7">
    <location>
        <begin position="203"/>
        <end position="227"/>
    </location>
</feature>
<evidence type="ECO:0000313" key="10">
    <source>
        <dbReference type="Proteomes" id="UP001589627"/>
    </source>
</evidence>
<reference evidence="9 10" key="1">
    <citation type="submission" date="2024-09" db="EMBL/GenBank/DDBJ databases">
        <authorList>
            <person name="Sun Q."/>
            <person name="Mori K."/>
        </authorList>
    </citation>
    <scope>NUCLEOTIDE SEQUENCE [LARGE SCALE GENOMIC DNA]</scope>
    <source>
        <strain evidence="9 10">TBRC 0563</strain>
    </source>
</reference>
<dbReference type="Gene3D" id="1.10.3720.10">
    <property type="entry name" value="MetI-like"/>
    <property type="match status" value="1"/>
</dbReference>
<comment type="subcellular location">
    <subcellularLocation>
        <location evidence="1 7">Cell membrane</location>
        <topology evidence="1 7">Multi-pass membrane protein</topology>
    </subcellularLocation>
</comment>
<proteinExistence type="inferred from homology"/>
<evidence type="ECO:0000256" key="2">
    <source>
        <dbReference type="ARBA" id="ARBA00022448"/>
    </source>
</evidence>
<accession>A0ABV5YTD1</accession>
<keyword evidence="2 7" id="KW-0813">Transport</keyword>
<keyword evidence="10" id="KW-1185">Reference proteome</keyword>
<evidence type="ECO:0000256" key="6">
    <source>
        <dbReference type="ARBA" id="ARBA00023136"/>
    </source>
</evidence>
<dbReference type="PANTHER" id="PTHR30151">
    <property type="entry name" value="ALKANE SULFONATE ABC TRANSPORTER-RELATED, MEMBRANE SUBUNIT"/>
    <property type="match status" value="1"/>
</dbReference>
<dbReference type="RefSeq" id="WP_378210714.1">
    <property type="nucleotide sequence ID" value="NZ_JBHLZP010000424.1"/>
</dbReference>
<dbReference type="SUPFAM" id="SSF161098">
    <property type="entry name" value="MetI-like"/>
    <property type="match status" value="1"/>
</dbReference>
<dbReference type="PROSITE" id="PS50928">
    <property type="entry name" value="ABC_TM1"/>
    <property type="match status" value="1"/>
</dbReference>
<evidence type="ECO:0000313" key="9">
    <source>
        <dbReference type="EMBL" id="MFB9837796.1"/>
    </source>
</evidence>
<feature type="transmembrane region" description="Helical" evidence="7">
    <location>
        <begin position="49"/>
        <end position="68"/>
    </location>
</feature>
<sequence>MARDTDVIDTPEPDASGLERQIAGLDALEMAARSQHGVVRRAWASTWPVLAAVAIAVAIWELVVLSGWKPTYVLPGPGDVFPQLWKDLGEGAFWSGLGLTMRRAVIGFALAILVGAVLGAVVSRVRFLRVAFGSLITGLQTMPSIAWFPLAILLFQLSESAILFVIVIGAAPSIANGLIAGVDYTPPILLRAGKILGLRGIALYRHLILPASLPAFVTGLKQGWAFAWRSLMAGELLVIIGHHASLGVRLEYARENIDAPDMIATMIIILVIGIVIDRLFSAADRTLRARRGLEPT</sequence>
<dbReference type="PANTHER" id="PTHR30151:SF40">
    <property type="entry name" value="TRANSPORT SYSTEM INTEGRAL MEMBRANE PROTEIN"/>
    <property type="match status" value="1"/>
</dbReference>